<evidence type="ECO:0000313" key="7">
    <source>
        <dbReference type="EMBL" id="MDO5969856.1"/>
    </source>
</evidence>
<evidence type="ECO:0000256" key="4">
    <source>
        <dbReference type="ARBA" id="ARBA00023163"/>
    </source>
</evidence>
<accession>A0ABT8W9T5</accession>
<keyword evidence="4" id="KW-0804">Transcription</keyword>
<dbReference type="SUPFAM" id="SSF88946">
    <property type="entry name" value="Sigma2 domain of RNA polymerase sigma factors"/>
    <property type="match status" value="1"/>
</dbReference>
<dbReference type="EMBL" id="JAUOEK010000094">
    <property type="protein sequence ID" value="MDO5969856.1"/>
    <property type="molecule type" value="Genomic_DNA"/>
</dbReference>
<organism evidence="7 8">
    <name type="scientific">Flavivirga aquimarina</name>
    <dbReference type="NCBI Taxonomy" id="2027862"/>
    <lineage>
        <taxon>Bacteria</taxon>
        <taxon>Pseudomonadati</taxon>
        <taxon>Bacteroidota</taxon>
        <taxon>Flavobacteriia</taxon>
        <taxon>Flavobacteriales</taxon>
        <taxon>Flavobacteriaceae</taxon>
        <taxon>Flavivirga</taxon>
    </lineage>
</organism>
<feature type="domain" description="RNA polymerase sigma-70 region 2" evidence="5">
    <location>
        <begin position="24"/>
        <end position="88"/>
    </location>
</feature>
<dbReference type="InterPro" id="IPR036388">
    <property type="entry name" value="WH-like_DNA-bd_sf"/>
</dbReference>
<reference evidence="7" key="1">
    <citation type="submission" date="2023-07" db="EMBL/GenBank/DDBJ databases">
        <title>Two novel species in the genus Flavivirga.</title>
        <authorList>
            <person name="Kwon K."/>
        </authorList>
    </citation>
    <scope>NUCLEOTIDE SEQUENCE</scope>
    <source>
        <strain evidence="7">KCTC 52353</strain>
    </source>
</reference>
<evidence type="ECO:0000259" key="6">
    <source>
        <dbReference type="Pfam" id="PF08281"/>
    </source>
</evidence>
<name>A0ABT8W9T5_9FLAO</name>
<dbReference type="InterPro" id="IPR013325">
    <property type="entry name" value="RNA_pol_sigma_r2"/>
</dbReference>
<dbReference type="InterPro" id="IPR013324">
    <property type="entry name" value="RNA_pol_sigma_r3/r4-like"/>
</dbReference>
<dbReference type="Gene3D" id="1.10.10.10">
    <property type="entry name" value="Winged helix-like DNA-binding domain superfamily/Winged helix DNA-binding domain"/>
    <property type="match status" value="1"/>
</dbReference>
<sequence>MFNNEKKIVDELRKGNKKAYEHIYLTYFDDLVLYCFNLTGRLPLAKDIVQNVMLKIWQNKHSLNIHSSLKSYLYRSVYNTFATAYSKKVKEEKVLFEYKNETLINMINSVNDDTFKEKLNLIEQAIEQLPERQKEVFLLNKKENYRYKEIANQLGITEKTVEKHISRSIAKIKKILVSKNTGFFMLIFMRIKKQIRVYSCI</sequence>
<evidence type="ECO:0000256" key="2">
    <source>
        <dbReference type="ARBA" id="ARBA00023015"/>
    </source>
</evidence>
<dbReference type="PANTHER" id="PTHR43133:SF46">
    <property type="entry name" value="RNA POLYMERASE SIGMA-70 FACTOR ECF SUBFAMILY"/>
    <property type="match status" value="1"/>
</dbReference>
<dbReference type="CDD" id="cd06171">
    <property type="entry name" value="Sigma70_r4"/>
    <property type="match status" value="1"/>
</dbReference>
<comment type="caution">
    <text evidence="7">The sequence shown here is derived from an EMBL/GenBank/DDBJ whole genome shotgun (WGS) entry which is preliminary data.</text>
</comment>
<evidence type="ECO:0000259" key="5">
    <source>
        <dbReference type="Pfam" id="PF04542"/>
    </source>
</evidence>
<dbReference type="RefSeq" id="WP_303277551.1">
    <property type="nucleotide sequence ID" value="NZ_JAUOEK010000094.1"/>
</dbReference>
<evidence type="ECO:0000256" key="1">
    <source>
        <dbReference type="ARBA" id="ARBA00010641"/>
    </source>
</evidence>
<dbReference type="NCBIfam" id="TIGR02937">
    <property type="entry name" value="sigma70-ECF"/>
    <property type="match status" value="1"/>
</dbReference>
<evidence type="ECO:0000256" key="3">
    <source>
        <dbReference type="ARBA" id="ARBA00023082"/>
    </source>
</evidence>
<dbReference type="Gene3D" id="1.10.1740.10">
    <property type="match status" value="1"/>
</dbReference>
<gene>
    <name evidence="7" type="ORF">Q4Q35_08550</name>
</gene>
<dbReference type="Proteomes" id="UP001176883">
    <property type="component" value="Unassembled WGS sequence"/>
</dbReference>
<comment type="similarity">
    <text evidence="1">Belongs to the sigma-70 factor family. ECF subfamily.</text>
</comment>
<evidence type="ECO:0000313" key="8">
    <source>
        <dbReference type="Proteomes" id="UP001176883"/>
    </source>
</evidence>
<dbReference type="InterPro" id="IPR013249">
    <property type="entry name" value="RNA_pol_sigma70_r4_t2"/>
</dbReference>
<keyword evidence="8" id="KW-1185">Reference proteome</keyword>
<protein>
    <submittedName>
        <fullName evidence="7">Sigma-70 family RNA polymerase sigma factor</fullName>
    </submittedName>
</protein>
<dbReference type="InterPro" id="IPR007627">
    <property type="entry name" value="RNA_pol_sigma70_r2"/>
</dbReference>
<dbReference type="Pfam" id="PF08281">
    <property type="entry name" value="Sigma70_r4_2"/>
    <property type="match status" value="1"/>
</dbReference>
<proteinExistence type="inferred from homology"/>
<feature type="domain" description="RNA polymerase sigma factor 70 region 4 type 2" evidence="6">
    <location>
        <begin position="120"/>
        <end position="171"/>
    </location>
</feature>
<keyword evidence="2" id="KW-0805">Transcription regulation</keyword>
<dbReference type="InterPro" id="IPR039425">
    <property type="entry name" value="RNA_pol_sigma-70-like"/>
</dbReference>
<dbReference type="PANTHER" id="PTHR43133">
    <property type="entry name" value="RNA POLYMERASE ECF-TYPE SIGMA FACTO"/>
    <property type="match status" value="1"/>
</dbReference>
<dbReference type="SUPFAM" id="SSF88659">
    <property type="entry name" value="Sigma3 and sigma4 domains of RNA polymerase sigma factors"/>
    <property type="match status" value="1"/>
</dbReference>
<keyword evidence="3" id="KW-0731">Sigma factor</keyword>
<dbReference type="Pfam" id="PF04542">
    <property type="entry name" value="Sigma70_r2"/>
    <property type="match status" value="1"/>
</dbReference>
<dbReference type="InterPro" id="IPR014284">
    <property type="entry name" value="RNA_pol_sigma-70_dom"/>
</dbReference>